<evidence type="ECO:0000313" key="1">
    <source>
        <dbReference type="EMBL" id="EFX76938.1"/>
    </source>
</evidence>
<proteinExistence type="predicted"/>
<dbReference type="PANTHER" id="PTHR12196">
    <property type="entry name" value="DOMAIN OF UNKNOWN FUNCTION 71 DUF71 -CONTAINING PROTEIN"/>
    <property type="match status" value="1"/>
</dbReference>
<dbReference type="PhylomeDB" id="E9GTY4"/>
<accession>E9GTY4</accession>
<sequence>MADYPRINNIYSQYFDLNPPTRVCVQAPITCYAIIEAVATLSIDRKRSMHVQSISHWAPANIGPYSQCVQIGNLLTVSGQIGLIPGSMTLPNPTNFLAECRLALRHAARVLSAMDTEMSLSHALQVVCFVRSEVHIIVAKATWREYGGDLDQPIAFVIVSNLPRNALVEWQIWVHRAEGSSEKFSAIVSPSKQVGHMYVTKCEDATALICQLLDIPNDVNEWTTLYQRLAQHLGQNHTLRIFYKINNNGYNWKILRDVIPKSIALTLIPVCGFEPEQAVIVCGIHF</sequence>
<organism evidence="1 2">
    <name type="scientific">Daphnia pulex</name>
    <name type="common">Water flea</name>
    <dbReference type="NCBI Taxonomy" id="6669"/>
    <lineage>
        <taxon>Eukaryota</taxon>
        <taxon>Metazoa</taxon>
        <taxon>Ecdysozoa</taxon>
        <taxon>Arthropoda</taxon>
        <taxon>Crustacea</taxon>
        <taxon>Branchiopoda</taxon>
        <taxon>Diplostraca</taxon>
        <taxon>Cladocera</taxon>
        <taxon>Anomopoda</taxon>
        <taxon>Daphniidae</taxon>
        <taxon>Daphnia</taxon>
    </lineage>
</organism>
<dbReference type="Proteomes" id="UP000000305">
    <property type="component" value="Unassembled WGS sequence"/>
</dbReference>
<dbReference type="Gene3D" id="3.30.1330.40">
    <property type="entry name" value="RutC-like"/>
    <property type="match status" value="1"/>
</dbReference>
<dbReference type="CDD" id="cd06156">
    <property type="entry name" value="eu_AANH_C_2"/>
    <property type="match status" value="1"/>
</dbReference>
<evidence type="ECO:0000313" key="2">
    <source>
        <dbReference type="Proteomes" id="UP000000305"/>
    </source>
</evidence>
<gene>
    <name evidence="1" type="ORF">DAPPUDRAFT_106506</name>
</gene>
<dbReference type="OrthoDB" id="686384at2759"/>
<keyword evidence="2" id="KW-1185">Reference proteome</keyword>
<dbReference type="InterPro" id="IPR035959">
    <property type="entry name" value="RutC-like_sf"/>
</dbReference>
<dbReference type="InParanoid" id="E9GTY4"/>
<dbReference type="FunFam" id="3.30.1330.40:FF:000010">
    <property type="entry name" value="Diphthine--ammonia ligase"/>
    <property type="match status" value="1"/>
</dbReference>
<dbReference type="Pfam" id="PF01042">
    <property type="entry name" value="Ribonuc_L-PSP"/>
    <property type="match status" value="1"/>
</dbReference>
<dbReference type="PANTHER" id="PTHR12196:SF2">
    <property type="entry name" value="DIPHTHINE--AMMONIA LIGASE"/>
    <property type="match status" value="1"/>
</dbReference>
<reference evidence="1 2" key="1">
    <citation type="journal article" date="2011" name="Science">
        <title>The ecoresponsive genome of Daphnia pulex.</title>
        <authorList>
            <person name="Colbourne J.K."/>
            <person name="Pfrender M.E."/>
            <person name="Gilbert D."/>
            <person name="Thomas W.K."/>
            <person name="Tucker A."/>
            <person name="Oakley T.H."/>
            <person name="Tokishita S."/>
            <person name="Aerts A."/>
            <person name="Arnold G.J."/>
            <person name="Basu M.K."/>
            <person name="Bauer D.J."/>
            <person name="Caceres C.E."/>
            <person name="Carmel L."/>
            <person name="Casola C."/>
            <person name="Choi J.H."/>
            <person name="Detter J.C."/>
            <person name="Dong Q."/>
            <person name="Dusheyko S."/>
            <person name="Eads B.D."/>
            <person name="Frohlich T."/>
            <person name="Geiler-Samerotte K.A."/>
            <person name="Gerlach D."/>
            <person name="Hatcher P."/>
            <person name="Jogdeo S."/>
            <person name="Krijgsveld J."/>
            <person name="Kriventseva E.V."/>
            <person name="Kultz D."/>
            <person name="Laforsch C."/>
            <person name="Lindquist E."/>
            <person name="Lopez J."/>
            <person name="Manak J.R."/>
            <person name="Muller J."/>
            <person name="Pangilinan J."/>
            <person name="Patwardhan R.P."/>
            <person name="Pitluck S."/>
            <person name="Pritham E.J."/>
            <person name="Rechtsteiner A."/>
            <person name="Rho M."/>
            <person name="Rogozin I.B."/>
            <person name="Sakarya O."/>
            <person name="Salamov A."/>
            <person name="Schaack S."/>
            <person name="Shapiro H."/>
            <person name="Shiga Y."/>
            <person name="Skalitzky C."/>
            <person name="Smith Z."/>
            <person name="Souvorov A."/>
            <person name="Sung W."/>
            <person name="Tang Z."/>
            <person name="Tsuchiya D."/>
            <person name="Tu H."/>
            <person name="Vos H."/>
            <person name="Wang M."/>
            <person name="Wolf Y.I."/>
            <person name="Yamagata H."/>
            <person name="Yamada T."/>
            <person name="Ye Y."/>
            <person name="Shaw J.R."/>
            <person name="Andrews J."/>
            <person name="Crease T.J."/>
            <person name="Tang H."/>
            <person name="Lucas S.M."/>
            <person name="Robertson H.M."/>
            <person name="Bork P."/>
            <person name="Koonin E.V."/>
            <person name="Zdobnov E.M."/>
            <person name="Grigoriev I.V."/>
            <person name="Lynch M."/>
            <person name="Boore J.L."/>
        </authorList>
    </citation>
    <scope>NUCLEOTIDE SEQUENCE [LARGE SCALE GENOMIC DNA]</scope>
</reference>
<dbReference type="SUPFAM" id="SSF55298">
    <property type="entry name" value="YjgF-like"/>
    <property type="match status" value="1"/>
</dbReference>
<dbReference type="HOGENOM" id="CLU_897692_0_0_1"/>
<dbReference type="InterPro" id="IPR030662">
    <property type="entry name" value="DPH6/MJ0570"/>
</dbReference>
<dbReference type="InterPro" id="IPR006175">
    <property type="entry name" value="YjgF/YER057c/UK114"/>
</dbReference>
<dbReference type="AlphaFoldDB" id="E9GTY4"/>
<name>E9GTY4_DAPPU</name>
<dbReference type="STRING" id="6669.E9GTY4"/>
<dbReference type="KEGG" id="dpx:DAPPUDRAFT_106506"/>
<protein>
    <submittedName>
        <fullName evidence="1">Uncharacterized protein</fullName>
    </submittedName>
</protein>
<dbReference type="eggNOG" id="KOG2317">
    <property type="taxonomic scope" value="Eukaryota"/>
</dbReference>
<dbReference type="EMBL" id="GL732565">
    <property type="protein sequence ID" value="EFX76938.1"/>
    <property type="molecule type" value="Genomic_DNA"/>
</dbReference>